<dbReference type="EMBL" id="BMKR01000003">
    <property type="protein sequence ID" value="GGF65255.1"/>
    <property type="molecule type" value="Genomic_DNA"/>
</dbReference>
<evidence type="ECO:0000259" key="3">
    <source>
        <dbReference type="PROSITE" id="PS51832"/>
    </source>
</evidence>
<dbReference type="CDD" id="cd01949">
    <property type="entry name" value="GGDEF"/>
    <property type="match status" value="1"/>
</dbReference>
<evidence type="ECO:0000313" key="4">
    <source>
        <dbReference type="EMBL" id="GGF65255.1"/>
    </source>
</evidence>
<keyword evidence="1" id="KW-0812">Transmembrane</keyword>
<dbReference type="InterPro" id="IPR003607">
    <property type="entry name" value="HD/PDEase_dom"/>
</dbReference>
<dbReference type="Pfam" id="PF13487">
    <property type="entry name" value="HD_5"/>
    <property type="match status" value="1"/>
</dbReference>
<dbReference type="InterPro" id="IPR000160">
    <property type="entry name" value="GGDEF_dom"/>
</dbReference>
<accession>A0A917C0W8</accession>
<dbReference type="SUPFAM" id="SSF109604">
    <property type="entry name" value="HD-domain/PDEase-like"/>
    <property type="match status" value="1"/>
</dbReference>
<dbReference type="RefSeq" id="WP_189022298.1">
    <property type="nucleotide sequence ID" value="NZ_BMKR01000003.1"/>
</dbReference>
<protein>
    <recommendedName>
        <fullName evidence="6">Diguanylate cyclase</fullName>
    </recommendedName>
</protein>
<evidence type="ECO:0000256" key="1">
    <source>
        <dbReference type="SAM" id="Phobius"/>
    </source>
</evidence>
<dbReference type="PANTHER" id="PTHR43155">
    <property type="entry name" value="CYCLIC DI-GMP PHOSPHODIESTERASE PA4108-RELATED"/>
    <property type="match status" value="1"/>
</dbReference>
<dbReference type="SMART" id="SM00471">
    <property type="entry name" value="HDc"/>
    <property type="match status" value="1"/>
</dbReference>
<feature type="transmembrane region" description="Helical" evidence="1">
    <location>
        <begin position="117"/>
        <end position="135"/>
    </location>
</feature>
<sequence>MPKRTLGVFKPSRNHLYALFLCLAGLSLFVGFNHGEFIHYTSPTWVWVYALTGAAVLLTVLVFQLPPQGNGLSLDSSVYLACVFVFGAPFTLSVLLFTSIINFFIERKTVWWKHLSNFALYTMMITAASATFKLLGGVEGPLLSQRLSAYAGSMAVYFVLNTLLIGFYYYMVFQEELFATLKGMVKDTLLAYLSTLVLSLVLTIMLVHNQIVGLALFLFLSVLLSYAFKQMFIMYRELEARANRDQRTGLFNHSYFEVVLEEEMRKSRASGSELSMAMIDIDDFKKYNDHFGHLKGDSLIVFLAELFKKATTDTEIIVSRYGGEEFTLLMPGYDSLTAKQFIEDLRKNLNNSLFEGSEIFPQGCLSFSAGIAAYQPDIHDKSELVDHADQALYYAKKQGKNMVHLYGNQSPLEQDIDFSQDVRDIEQQLNLFMYKDMETFKHSKRVFRYAMDISELLELDTLSKRQFTLGALIHDIGKLEIPWSILNKKDKLEPEEWEMVKWHVTWGKKMALTNEKFKDLAPYIELHHERYDGKGYPYGFKGEEIPRLCRMLTIIDSFDAMTTQRPYQSTKSVKEAIIELRECAGTQFDPGLTELFIQYIESRELLKNDAGVSNVH</sequence>
<keyword evidence="1" id="KW-0472">Membrane</keyword>
<keyword evidence="5" id="KW-1185">Reference proteome</keyword>
<dbReference type="PROSITE" id="PS50887">
    <property type="entry name" value="GGDEF"/>
    <property type="match status" value="1"/>
</dbReference>
<reference evidence="4" key="1">
    <citation type="journal article" date="2014" name="Int. J. Syst. Evol. Microbiol.">
        <title>Complete genome sequence of Corynebacterium casei LMG S-19264T (=DSM 44701T), isolated from a smear-ripened cheese.</title>
        <authorList>
            <consortium name="US DOE Joint Genome Institute (JGI-PGF)"/>
            <person name="Walter F."/>
            <person name="Albersmeier A."/>
            <person name="Kalinowski J."/>
            <person name="Ruckert C."/>
        </authorList>
    </citation>
    <scope>NUCLEOTIDE SEQUENCE</scope>
    <source>
        <strain evidence="4">CGMCC 1.16134</strain>
    </source>
</reference>
<feature type="transmembrane region" description="Helical" evidence="1">
    <location>
        <begin position="211"/>
        <end position="228"/>
    </location>
</feature>
<dbReference type="Gene3D" id="3.30.70.270">
    <property type="match status" value="1"/>
</dbReference>
<reference evidence="4" key="2">
    <citation type="submission" date="2020-09" db="EMBL/GenBank/DDBJ databases">
        <authorList>
            <person name="Sun Q."/>
            <person name="Zhou Y."/>
        </authorList>
    </citation>
    <scope>NUCLEOTIDE SEQUENCE</scope>
    <source>
        <strain evidence="4">CGMCC 1.16134</strain>
    </source>
</reference>
<dbReference type="InterPro" id="IPR037522">
    <property type="entry name" value="HD_GYP_dom"/>
</dbReference>
<dbReference type="AlphaFoldDB" id="A0A917C0W8"/>
<evidence type="ECO:0008006" key="6">
    <source>
        <dbReference type="Google" id="ProtNLM"/>
    </source>
</evidence>
<dbReference type="PROSITE" id="PS51832">
    <property type="entry name" value="HD_GYP"/>
    <property type="match status" value="1"/>
</dbReference>
<gene>
    <name evidence="4" type="ORF">GCM10010912_07830</name>
</gene>
<feature type="transmembrane region" description="Helical" evidence="1">
    <location>
        <begin position="78"/>
        <end position="105"/>
    </location>
</feature>
<dbReference type="PANTHER" id="PTHR43155:SF2">
    <property type="entry name" value="CYCLIC DI-GMP PHOSPHODIESTERASE PA4108"/>
    <property type="match status" value="1"/>
</dbReference>
<dbReference type="FunFam" id="3.30.70.270:FF:000001">
    <property type="entry name" value="Diguanylate cyclase domain protein"/>
    <property type="match status" value="1"/>
</dbReference>
<dbReference type="CDD" id="cd00077">
    <property type="entry name" value="HDc"/>
    <property type="match status" value="1"/>
</dbReference>
<dbReference type="InterPro" id="IPR029787">
    <property type="entry name" value="Nucleotide_cyclase"/>
</dbReference>
<feature type="transmembrane region" description="Helical" evidence="1">
    <location>
        <begin position="147"/>
        <end position="169"/>
    </location>
</feature>
<dbReference type="SUPFAM" id="SSF55073">
    <property type="entry name" value="Nucleotide cyclase"/>
    <property type="match status" value="1"/>
</dbReference>
<proteinExistence type="predicted"/>
<organism evidence="4 5">
    <name type="scientific">Paenibacillus albidus</name>
    <dbReference type="NCBI Taxonomy" id="2041023"/>
    <lineage>
        <taxon>Bacteria</taxon>
        <taxon>Bacillati</taxon>
        <taxon>Bacillota</taxon>
        <taxon>Bacilli</taxon>
        <taxon>Bacillales</taxon>
        <taxon>Paenibacillaceae</taxon>
        <taxon>Paenibacillus</taxon>
    </lineage>
</organism>
<dbReference type="NCBIfam" id="TIGR00254">
    <property type="entry name" value="GGDEF"/>
    <property type="match status" value="1"/>
</dbReference>
<dbReference type="Pfam" id="PF00990">
    <property type="entry name" value="GGDEF"/>
    <property type="match status" value="1"/>
</dbReference>
<name>A0A917C0W8_9BACL</name>
<feature type="transmembrane region" description="Helical" evidence="1">
    <location>
        <begin position="189"/>
        <end position="205"/>
    </location>
</feature>
<dbReference type="InterPro" id="IPR043128">
    <property type="entry name" value="Rev_trsase/Diguanyl_cyclase"/>
</dbReference>
<dbReference type="Gene3D" id="1.10.3210.10">
    <property type="entry name" value="Hypothetical protein af1432"/>
    <property type="match status" value="1"/>
</dbReference>
<feature type="transmembrane region" description="Helical" evidence="1">
    <location>
        <begin position="15"/>
        <end position="32"/>
    </location>
</feature>
<dbReference type="SMART" id="SM00267">
    <property type="entry name" value="GGDEF"/>
    <property type="match status" value="1"/>
</dbReference>
<feature type="domain" description="HD-GYP" evidence="3">
    <location>
        <begin position="417"/>
        <end position="612"/>
    </location>
</feature>
<keyword evidence="1" id="KW-1133">Transmembrane helix</keyword>
<comment type="caution">
    <text evidence="4">The sequence shown here is derived from an EMBL/GenBank/DDBJ whole genome shotgun (WGS) entry which is preliminary data.</text>
</comment>
<dbReference type="Proteomes" id="UP000637643">
    <property type="component" value="Unassembled WGS sequence"/>
</dbReference>
<evidence type="ECO:0000259" key="2">
    <source>
        <dbReference type="PROSITE" id="PS50887"/>
    </source>
</evidence>
<evidence type="ECO:0000313" key="5">
    <source>
        <dbReference type="Proteomes" id="UP000637643"/>
    </source>
</evidence>
<feature type="transmembrane region" description="Helical" evidence="1">
    <location>
        <begin position="44"/>
        <end position="66"/>
    </location>
</feature>
<feature type="domain" description="GGDEF" evidence="2">
    <location>
        <begin position="272"/>
        <end position="408"/>
    </location>
</feature>